<reference evidence="2" key="1">
    <citation type="submission" date="2021-11" db="EMBL/GenBank/DDBJ databases">
        <authorList>
            <person name="Herlambang A."/>
            <person name="Guo Y."/>
            <person name="Takashima Y."/>
            <person name="Nishizawa T."/>
        </authorList>
    </citation>
    <scope>NUCLEOTIDE SEQUENCE</scope>
    <source>
        <strain evidence="2">E1425</strain>
    </source>
</reference>
<keyword evidence="3" id="KW-1185">Reference proteome</keyword>
<name>A0A9P3LRV6_9FUNG</name>
<protein>
    <submittedName>
        <fullName evidence="2">Uncharacterized protein</fullName>
    </submittedName>
</protein>
<comment type="caution">
    <text evidence="2">The sequence shown here is derived from an EMBL/GenBank/DDBJ whole genome shotgun (WGS) entry which is preliminary data.</text>
</comment>
<evidence type="ECO:0000313" key="2">
    <source>
        <dbReference type="EMBL" id="GJJ68229.1"/>
    </source>
</evidence>
<reference evidence="2" key="2">
    <citation type="journal article" date="2022" name="Microbiol. Resour. Announc.">
        <title>Whole-Genome Sequence of Entomortierella parvispora E1425, a Mucoromycotan Fungus Associated with Burkholderiaceae-Related Endosymbiotic Bacteria.</title>
        <authorList>
            <person name="Herlambang A."/>
            <person name="Guo Y."/>
            <person name="Takashima Y."/>
            <person name="Narisawa K."/>
            <person name="Ohta H."/>
            <person name="Nishizawa T."/>
        </authorList>
    </citation>
    <scope>NUCLEOTIDE SEQUENCE</scope>
    <source>
        <strain evidence="2">E1425</strain>
    </source>
</reference>
<evidence type="ECO:0000313" key="3">
    <source>
        <dbReference type="Proteomes" id="UP000827284"/>
    </source>
</evidence>
<dbReference type="AlphaFoldDB" id="A0A9P3LRV6"/>
<sequence length="685" mass="76510">MSAETGLDSTFRNKDTKDAIRTLDHYGQLSAPTVDPPAFLCRTGIDVDGSNKTLLVVHSQLTQLHLIVDDRLQRIWNFEKAIATFCWNDAENAEKGSRNTPELLVGTADGQIWNVALLKPTVAPLPPKKIPESALRTIIKIEDDDDNDIEEIELWNDEDGLLDGIDQIQDVVEPPFKRQRTGSSSSQISEKLDKHQEHRVETIKISASNNLIGSEPGLGRIAKAWDRLMVFRQNEEPVLWSSESRFQPGHTVSKVLVPLDRPFGIATADCQDQEEGLFVGTRDGSLWRFTASHHDRKSFKATATCCKLIDEPILALQKLHLNNNPGSQLESIVAVGASGNFASLDIPVSPDDPLATQNIRRKNVVTPVHGAVVAGDYFYIMTAIGEVHRISRRPFQSSDVDVELVQVPPLLALIPVVTRNALVGFYGLAQGGSVVHITMDLKTTKRDREIMDSRHNIDDLLQDLERLNKQARDLESECQAQNTRIASYNQVAHTLQSAVLAFNSNQGQGEPLVDLSVTAIVRNVTKGYTGQRQNVAQIRISSTLDLDWSHGWSVVFRTMESRPTCPHEDKIERPLQHEVFADLSDLSPRSPWIQELELDMSQTRLPLLIHIGLQYSEMAESGDHRYTSYFFIESFGLDVLHFSNPLQDPVNGITGNLMLKVGPVIRWSFLSTQPTSSSSNVYQRF</sequence>
<dbReference type="EMBL" id="BQFW01000001">
    <property type="protein sequence ID" value="GJJ68229.1"/>
    <property type="molecule type" value="Genomic_DNA"/>
</dbReference>
<dbReference type="OrthoDB" id="2360163at2759"/>
<keyword evidence="1" id="KW-0175">Coiled coil</keyword>
<accession>A0A9P3LRV6</accession>
<dbReference type="Proteomes" id="UP000827284">
    <property type="component" value="Unassembled WGS sequence"/>
</dbReference>
<gene>
    <name evidence="2" type="ORF">EMPS_00575</name>
</gene>
<organism evidence="2 3">
    <name type="scientific">Entomortierella parvispora</name>
    <dbReference type="NCBI Taxonomy" id="205924"/>
    <lineage>
        <taxon>Eukaryota</taxon>
        <taxon>Fungi</taxon>
        <taxon>Fungi incertae sedis</taxon>
        <taxon>Mucoromycota</taxon>
        <taxon>Mortierellomycotina</taxon>
        <taxon>Mortierellomycetes</taxon>
        <taxon>Mortierellales</taxon>
        <taxon>Mortierellaceae</taxon>
        <taxon>Entomortierella</taxon>
    </lineage>
</organism>
<feature type="coiled-coil region" evidence="1">
    <location>
        <begin position="450"/>
        <end position="491"/>
    </location>
</feature>
<evidence type="ECO:0000256" key="1">
    <source>
        <dbReference type="SAM" id="Coils"/>
    </source>
</evidence>
<proteinExistence type="predicted"/>